<comment type="caution">
    <text evidence="11">The sequence shown here is derived from an EMBL/GenBank/DDBJ whole genome shotgun (WGS) entry which is preliminary data.</text>
</comment>
<evidence type="ECO:0000256" key="8">
    <source>
        <dbReference type="ARBA" id="ARBA00023212"/>
    </source>
</evidence>
<dbReference type="EMBL" id="VWZA01000095">
    <property type="protein sequence ID" value="NXF43984.1"/>
    <property type="molecule type" value="Genomic_DNA"/>
</dbReference>
<keyword evidence="7 9" id="KW-0175">Coiled coil</keyword>
<feature type="coiled-coil region" evidence="9">
    <location>
        <begin position="675"/>
        <end position="804"/>
    </location>
</feature>
<feature type="compositionally biased region" description="Basic and acidic residues" evidence="10">
    <location>
        <begin position="163"/>
        <end position="180"/>
    </location>
</feature>
<keyword evidence="5" id="KW-0493">Microtubule</keyword>
<proteinExistence type="inferred from homology"/>
<dbReference type="InterPro" id="IPR038774">
    <property type="entry name" value="CEP162-like"/>
</dbReference>
<feature type="non-terminal residue" evidence="11">
    <location>
        <position position="1395"/>
    </location>
</feature>
<evidence type="ECO:0000256" key="10">
    <source>
        <dbReference type="SAM" id="MobiDB-lite"/>
    </source>
</evidence>
<evidence type="ECO:0000256" key="7">
    <source>
        <dbReference type="ARBA" id="ARBA00023054"/>
    </source>
</evidence>
<accession>A0A7K8TRG0</accession>
<feature type="region of interest" description="Disordered" evidence="10">
    <location>
        <begin position="1"/>
        <end position="58"/>
    </location>
</feature>
<keyword evidence="6" id="KW-0970">Cilium biogenesis/degradation</keyword>
<feature type="coiled-coil region" evidence="9">
    <location>
        <begin position="1234"/>
        <end position="1374"/>
    </location>
</feature>
<feature type="coiled-coil region" evidence="9">
    <location>
        <begin position="1157"/>
        <end position="1184"/>
    </location>
</feature>
<feature type="region of interest" description="Disordered" evidence="10">
    <location>
        <begin position="161"/>
        <end position="204"/>
    </location>
</feature>
<dbReference type="GO" id="GO:0005654">
    <property type="term" value="C:nucleoplasm"/>
    <property type="evidence" value="ECO:0007669"/>
    <property type="project" value="TreeGrafter"/>
</dbReference>
<dbReference type="GO" id="GO:0060271">
    <property type="term" value="P:cilium assembly"/>
    <property type="evidence" value="ECO:0007669"/>
    <property type="project" value="TreeGrafter"/>
</dbReference>
<feature type="compositionally biased region" description="Basic and acidic residues" evidence="10">
    <location>
        <begin position="498"/>
        <end position="508"/>
    </location>
</feature>
<dbReference type="Proteomes" id="UP000569728">
    <property type="component" value="Unassembled WGS sequence"/>
</dbReference>
<evidence type="ECO:0000256" key="6">
    <source>
        <dbReference type="ARBA" id="ARBA00022794"/>
    </source>
</evidence>
<dbReference type="PANTHER" id="PTHR34031:SF1">
    <property type="entry name" value="CENTROSOMAL PROTEIN OF 162 KDA"/>
    <property type="match status" value="1"/>
</dbReference>
<dbReference type="GO" id="GO:0005879">
    <property type="term" value="C:axonemal microtubule"/>
    <property type="evidence" value="ECO:0007669"/>
    <property type="project" value="TreeGrafter"/>
</dbReference>
<comment type="similarity">
    <text evidence="2">Belongs to the CEP162 family.</text>
</comment>
<dbReference type="PANTHER" id="PTHR34031">
    <property type="entry name" value="CENTROSOMAL PROTEIN OF 162 KDA"/>
    <property type="match status" value="1"/>
</dbReference>
<feature type="coiled-coil region" evidence="9">
    <location>
        <begin position="844"/>
        <end position="906"/>
    </location>
</feature>
<feature type="coiled-coil region" evidence="9">
    <location>
        <begin position="592"/>
        <end position="626"/>
    </location>
</feature>
<dbReference type="OrthoDB" id="2157184at2759"/>
<keyword evidence="8" id="KW-0206">Cytoskeleton</keyword>
<evidence type="ECO:0000256" key="9">
    <source>
        <dbReference type="SAM" id="Coils"/>
    </source>
</evidence>
<protein>
    <recommendedName>
        <fullName evidence="3">Centrosomal protein of 162 kDa</fullName>
    </recommendedName>
</protein>
<evidence type="ECO:0000256" key="5">
    <source>
        <dbReference type="ARBA" id="ARBA00022701"/>
    </source>
</evidence>
<evidence type="ECO:0000256" key="3">
    <source>
        <dbReference type="ARBA" id="ARBA00021406"/>
    </source>
</evidence>
<feature type="region of interest" description="Disordered" evidence="10">
    <location>
        <begin position="1035"/>
        <end position="1067"/>
    </location>
</feature>
<evidence type="ECO:0000256" key="2">
    <source>
        <dbReference type="ARBA" id="ARBA00009485"/>
    </source>
</evidence>
<feature type="non-terminal residue" evidence="11">
    <location>
        <position position="1"/>
    </location>
</feature>
<organism evidence="11 12">
    <name type="scientific">Oceanites oceanicus</name>
    <name type="common">Wilson's storm petrel</name>
    <name type="synonym">Procellaria oceanica</name>
    <dbReference type="NCBI Taxonomy" id="79653"/>
    <lineage>
        <taxon>Eukaryota</taxon>
        <taxon>Metazoa</taxon>
        <taxon>Chordata</taxon>
        <taxon>Craniata</taxon>
        <taxon>Vertebrata</taxon>
        <taxon>Euteleostomi</taxon>
        <taxon>Archelosauria</taxon>
        <taxon>Archosauria</taxon>
        <taxon>Dinosauria</taxon>
        <taxon>Saurischia</taxon>
        <taxon>Theropoda</taxon>
        <taxon>Coelurosauria</taxon>
        <taxon>Aves</taxon>
        <taxon>Neognathae</taxon>
        <taxon>Neoaves</taxon>
        <taxon>Aequornithes</taxon>
        <taxon>Procellariiformes</taxon>
        <taxon>Hydrobatidae</taxon>
        <taxon>Oceanites</taxon>
    </lineage>
</organism>
<name>A0A7K8TRG0_OCEOC</name>
<keyword evidence="12" id="KW-1185">Reference proteome</keyword>
<dbReference type="GO" id="GO:0005814">
    <property type="term" value="C:centriole"/>
    <property type="evidence" value="ECO:0007669"/>
    <property type="project" value="UniProtKB-SubCell"/>
</dbReference>
<feature type="coiled-coil region" evidence="9">
    <location>
        <begin position="931"/>
        <end position="965"/>
    </location>
</feature>
<evidence type="ECO:0000313" key="12">
    <source>
        <dbReference type="Proteomes" id="UP000569728"/>
    </source>
</evidence>
<sequence length="1395" mass="160499">LTQSLSDDSLGNSKKKTSILETLGQPRKKETKKKDSVPWWISEEDSDDGGMLGTNGSFVKIQNTSQPMEEADGNMHVEKMQLQKSDEVAVSLSRDSLETHDSVLASGPNQSIVGVGLDTLEEQEEKEIFFAKLEREASSTIDYSRLNKELDSNDSVLLAPFVRNEKTEKGGEESTHEEKSGSYSEDFEEETDANPAFRTEESQVNQNIMSRVDLIVLLDSQDSTTELQKAVETSDVALGADYLPEEVSGIEMNEAGASYGQTTSDIEALHQAYHHIDQSLGDTDEQNLHDSAMAVSECLVQGVSQNNDIYSKNMSTVESDLPTVEELMKPIKGHSCNIRSFDVEPESPVKLVDSIANDLVSHSPFKEHQNNTVWETNLLEKFNREESIFLQTAVNDDNFQRVTEKEIQTSEVQPDVLREKIVQDSLLLQGSKTKQALRSCSLKNERSESMTTKPMLYKNVRSPAPLHKKKSSYGPHGVVRSSGYGKPTSLSKQLFPVNEKKTPKDTFKKTTVKAKSPADRARSKEALFATRIIRSATNEPTSKGSINRVMSDQSVVNNLGHQAVDYCRQYQHDLSFSPIKSCDRELYLLKRVQVAEEDLNTARNLIQQLTSTVSQKEKEIETKTIELKTQHEKELSRLGQENYVLQSKLRSMEELTQEKRWTHHMATIPITEEKLAQIQKEIEDQEVIIQGYQQENERLYKQMKELQIQNKKNEERMFKENQCLMSELIALREKIEKTNIQPRIVQDSEPARNQSFTELISELRAAQKEETKLQEEIRRLKQDKQALEVDLGQAKKERDLAKVQIASTSGEKSYEFKVMEESYKQEITHLKRRLQWYAENQDLLDKDAARLKDAREEIEKLKLEVEKLRAEAGDQCVQQKKRLRDRAADAKRIQDLERQIREMEGILKRRYPNSLPALIYAAAAADKTDDFSAKTHTVDFLERRIKKLETELEGKDDEAKKSLRAMEQQFQKIKIQYEQRLVELEQLLAYKFMSESPKPNSDKASSTELEQELQNLKKTHQITVKNLQTEIENLKSQNSQLKLRSKKDNKDLESTDSQMKQGNTKDRLLKLNEELVTKNREIQDLTKTVEKLQKERMVMLSDNNLRNKTNNKENSTEILKKSISATDKRKSSNSETFLSIVNDDKIYQPHTFSDSNLSEVLQENAQLKEELERLSLEMNQQRVKSQATLAYSENNIRRIQEDTEEYIASLKASHQREVEKILCQHARDHSASKVAELSSRISTQEILIKHLQEQIGEQQRHQEALLVSQMREELLQKEVTKLLEELREAKESQSPEMKHFLCLEKKIKHIETRRAEREQEIRKATQLTQHIAEARQTHEVEKWRRLAQRKNQELEKFRVELDSILDVLRELQKQGVVIPAPNSCGFSMTDSCWKT</sequence>
<keyword evidence="4" id="KW-0963">Cytoplasm</keyword>
<dbReference type="GO" id="GO:0034451">
    <property type="term" value="C:centriolar satellite"/>
    <property type="evidence" value="ECO:0007669"/>
    <property type="project" value="TreeGrafter"/>
</dbReference>
<feature type="region of interest" description="Disordered" evidence="10">
    <location>
        <begin position="462"/>
        <end position="519"/>
    </location>
</feature>
<comment type="subcellular location">
    <subcellularLocation>
        <location evidence="1">Cytoplasm</location>
        <location evidence="1">Cytoskeleton</location>
        <location evidence="1">Microtubule organizing center</location>
        <location evidence="1">Centrosome</location>
        <location evidence="1">Centriole</location>
    </subcellularLocation>
</comment>
<evidence type="ECO:0000313" key="11">
    <source>
        <dbReference type="EMBL" id="NXF43984.1"/>
    </source>
</evidence>
<evidence type="ECO:0000256" key="4">
    <source>
        <dbReference type="ARBA" id="ARBA00022490"/>
    </source>
</evidence>
<evidence type="ECO:0000256" key="1">
    <source>
        <dbReference type="ARBA" id="ARBA00004114"/>
    </source>
</evidence>
<reference evidence="11 12" key="1">
    <citation type="submission" date="2019-09" db="EMBL/GenBank/DDBJ databases">
        <title>Bird 10,000 Genomes (B10K) Project - Family phase.</title>
        <authorList>
            <person name="Zhang G."/>
        </authorList>
    </citation>
    <scope>NUCLEOTIDE SEQUENCE [LARGE SCALE GENOMIC DNA]</scope>
    <source>
        <strain evidence="11">B10K-CU-031-11</strain>
        <tissue evidence="11">Muscle</tissue>
    </source>
</reference>
<feature type="compositionally biased region" description="Polar residues" evidence="10">
    <location>
        <begin position="1"/>
        <end position="12"/>
    </location>
</feature>
<gene>
    <name evidence="11" type="primary">Cep162</name>
    <name evidence="11" type="ORF">OCEOCE_R00490</name>
</gene>